<sequence>MDKSMGWVEKNSAIMDLINERDKLIRKRNTEVCKILLLRGDNKRENLFDLN</sequence>
<evidence type="ECO:0000313" key="1">
    <source>
        <dbReference type="EMBL" id="MDR6238996.1"/>
    </source>
</evidence>
<dbReference type="Proteomes" id="UP001185092">
    <property type="component" value="Unassembled WGS sequence"/>
</dbReference>
<reference evidence="1" key="1">
    <citation type="submission" date="2023-07" db="EMBL/GenBank/DDBJ databases">
        <title>Genomic Encyclopedia of Type Strains, Phase IV (KMG-IV): sequencing the most valuable type-strain genomes for metagenomic binning, comparative biology and taxonomic classification.</title>
        <authorList>
            <person name="Goeker M."/>
        </authorList>
    </citation>
    <scope>NUCLEOTIDE SEQUENCE</scope>
    <source>
        <strain evidence="1">DSM 26174</strain>
    </source>
</reference>
<organism evidence="1 2">
    <name type="scientific">Aureibacter tunicatorum</name>
    <dbReference type="NCBI Taxonomy" id="866807"/>
    <lineage>
        <taxon>Bacteria</taxon>
        <taxon>Pseudomonadati</taxon>
        <taxon>Bacteroidota</taxon>
        <taxon>Cytophagia</taxon>
        <taxon>Cytophagales</taxon>
        <taxon>Persicobacteraceae</taxon>
        <taxon>Aureibacter</taxon>
    </lineage>
</organism>
<name>A0AAE3XNH7_9BACT</name>
<keyword evidence="2" id="KW-1185">Reference proteome</keyword>
<accession>A0AAE3XNH7</accession>
<evidence type="ECO:0000313" key="2">
    <source>
        <dbReference type="Proteomes" id="UP001185092"/>
    </source>
</evidence>
<proteinExistence type="predicted"/>
<dbReference type="RefSeq" id="WP_309938505.1">
    <property type="nucleotide sequence ID" value="NZ_AP025305.1"/>
</dbReference>
<dbReference type="EMBL" id="JAVDQD010000002">
    <property type="protein sequence ID" value="MDR6238996.1"/>
    <property type="molecule type" value="Genomic_DNA"/>
</dbReference>
<comment type="caution">
    <text evidence="1">The sequence shown here is derived from an EMBL/GenBank/DDBJ whole genome shotgun (WGS) entry which is preliminary data.</text>
</comment>
<dbReference type="AlphaFoldDB" id="A0AAE3XNH7"/>
<protein>
    <submittedName>
        <fullName evidence="1">Uncharacterized protein</fullName>
    </submittedName>
</protein>
<gene>
    <name evidence="1" type="ORF">HNQ88_002033</name>
</gene>